<dbReference type="SMART" id="SM00342">
    <property type="entry name" value="HTH_ARAC"/>
    <property type="match status" value="1"/>
</dbReference>
<dbReference type="Pfam" id="PF12833">
    <property type="entry name" value="HTH_18"/>
    <property type="match status" value="1"/>
</dbReference>
<dbReference type="SUPFAM" id="SSF46689">
    <property type="entry name" value="Homeodomain-like"/>
    <property type="match status" value="2"/>
</dbReference>
<dbReference type="InterPro" id="IPR009057">
    <property type="entry name" value="Homeodomain-like_sf"/>
</dbReference>
<dbReference type="Pfam" id="PF12852">
    <property type="entry name" value="Cupin_6"/>
    <property type="match status" value="1"/>
</dbReference>
<dbReference type="PROSITE" id="PS01124">
    <property type="entry name" value="HTH_ARAC_FAMILY_2"/>
    <property type="match status" value="1"/>
</dbReference>
<evidence type="ECO:0000256" key="3">
    <source>
        <dbReference type="ARBA" id="ARBA00023163"/>
    </source>
</evidence>
<evidence type="ECO:0000256" key="2">
    <source>
        <dbReference type="ARBA" id="ARBA00023125"/>
    </source>
</evidence>
<dbReference type="RefSeq" id="WP_220229144.1">
    <property type="nucleotide sequence ID" value="NZ_JAICBX010000002.1"/>
</dbReference>
<dbReference type="GO" id="GO:0043565">
    <property type="term" value="F:sequence-specific DNA binding"/>
    <property type="evidence" value="ECO:0007669"/>
    <property type="project" value="InterPro"/>
</dbReference>
<reference evidence="5" key="1">
    <citation type="submission" date="2021-08" db="EMBL/GenBank/DDBJ databases">
        <title>Hoeflea bacterium WL0058 sp. nov., isolated from the sediment.</title>
        <authorList>
            <person name="Wang L."/>
            <person name="Zhang D."/>
        </authorList>
    </citation>
    <scope>NUCLEOTIDE SEQUENCE</scope>
    <source>
        <strain evidence="5">WL0058</strain>
    </source>
</reference>
<dbReference type="InterPro" id="IPR032783">
    <property type="entry name" value="AraC_lig"/>
</dbReference>
<organism evidence="5 6">
    <name type="scientific">Flavimaribacter sediminis</name>
    <dbReference type="NCBI Taxonomy" id="2865987"/>
    <lineage>
        <taxon>Bacteria</taxon>
        <taxon>Pseudomonadati</taxon>
        <taxon>Pseudomonadota</taxon>
        <taxon>Alphaproteobacteria</taxon>
        <taxon>Hyphomicrobiales</taxon>
        <taxon>Rhizobiaceae</taxon>
        <taxon>Flavimaribacter</taxon>
    </lineage>
</organism>
<keyword evidence="1" id="KW-0805">Transcription regulation</keyword>
<feature type="domain" description="HTH araC/xylS-type" evidence="4">
    <location>
        <begin position="146"/>
        <end position="243"/>
    </location>
</feature>
<gene>
    <name evidence="5" type="ORF">K1W69_15145</name>
</gene>
<keyword evidence="6" id="KW-1185">Reference proteome</keyword>
<dbReference type="PANTHER" id="PTHR46796:SF7">
    <property type="entry name" value="ARAC FAMILY TRANSCRIPTIONAL REGULATOR"/>
    <property type="match status" value="1"/>
</dbReference>
<proteinExistence type="predicted"/>
<dbReference type="EMBL" id="JAICBX010000002">
    <property type="protein sequence ID" value="MBW8638531.1"/>
    <property type="molecule type" value="Genomic_DNA"/>
</dbReference>
<comment type="caution">
    <text evidence="5">The sequence shown here is derived from an EMBL/GenBank/DDBJ whole genome shotgun (WGS) entry which is preliminary data.</text>
</comment>
<dbReference type="AlphaFoldDB" id="A0AAE2ZLP2"/>
<evidence type="ECO:0000313" key="6">
    <source>
        <dbReference type="Proteomes" id="UP001196509"/>
    </source>
</evidence>
<dbReference type="GO" id="GO:0003700">
    <property type="term" value="F:DNA-binding transcription factor activity"/>
    <property type="evidence" value="ECO:0007669"/>
    <property type="project" value="InterPro"/>
</dbReference>
<accession>A0AAE2ZLP2</accession>
<evidence type="ECO:0000256" key="1">
    <source>
        <dbReference type="ARBA" id="ARBA00023015"/>
    </source>
</evidence>
<keyword evidence="3" id="KW-0804">Transcription</keyword>
<sequence length="278" mass="30746">MHKFDRLSALVEHLAVSARIAGPGDGNLVIYGNDGLPEGAELMTEGEPSRIEPAKRLFAAQINWAGRSNPVFASLAPGFDFPAGESDETRRLLQMVVFEADAQRCGSGQVLNRLCEILIIQLLRNAIERGCSSAGMLAGLSDPKISRALVAVHEDPGRSWSNSDLAEEAGMSLSRFCEHFTRLVGETPQAYVRRWRLTIAHRRMAQGQRVHLVARQLGYKSGEAFSRAFQREFGISPLNVRMAERAERDVTPVRLPVASAKAERLQRADNSLRERRTA</sequence>
<name>A0AAE2ZLP2_9HYPH</name>
<dbReference type="Gene3D" id="1.10.10.60">
    <property type="entry name" value="Homeodomain-like"/>
    <property type="match status" value="1"/>
</dbReference>
<dbReference type="InterPro" id="IPR050204">
    <property type="entry name" value="AraC_XylS_family_regulators"/>
</dbReference>
<dbReference type="PANTHER" id="PTHR46796">
    <property type="entry name" value="HTH-TYPE TRANSCRIPTIONAL ACTIVATOR RHAS-RELATED"/>
    <property type="match status" value="1"/>
</dbReference>
<evidence type="ECO:0000313" key="5">
    <source>
        <dbReference type="EMBL" id="MBW8638531.1"/>
    </source>
</evidence>
<dbReference type="InterPro" id="IPR018060">
    <property type="entry name" value="HTH_AraC"/>
</dbReference>
<keyword evidence="2" id="KW-0238">DNA-binding</keyword>
<dbReference type="Proteomes" id="UP001196509">
    <property type="component" value="Unassembled WGS sequence"/>
</dbReference>
<evidence type="ECO:0000259" key="4">
    <source>
        <dbReference type="PROSITE" id="PS01124"/>
    </source>
</evidence>
<protein>
    <submittedName>
        <fullName evidence="5">AraC family transcriptional regulator</fullName>
    </submittedName>
</protein>